<evidence type="ECO:0000256" key="2">
    <source>
        <dbReference type="ARBA" id="ARBA00022603"/>
    </source>
</evidence>
<evidence type="ECO:0000256" key="8">
    <source>
        <dbReference type="ARBA" id="ARBA00049478"/>
    </source>
</evidence>
<evidence type="ECO:0000313" key="15">
    <source>
        <dbReference type="Proteomes" id="UP000192578"/>
    </source>
</evidence>
<dbReference type="HAMAP" id="MF_00607">
    <property type="entry name" value="16SrRNA_methyltr_A"/>
    <property type="match status" value="1"/>
</dbReference>
<dbReference type="InterPro" id="IPR020598">
    <property type="entry name" value="rRNA_Ade_methylase_Trfase_N"/>
</dbReference>
<evidence type="ECO:0000256" key="5">
    <source>
        <dbReference type="ARBA" id="ARBA00022884"/>
    </source>
</evidence>
<comment type="catalytic activity">
    <reaction evidence="8">
        <text>adenosine(1779)/adenosine(1780) in 18S rRNA + 4 S-adenosyl-L-methionine = N(6)-dimethyladenosine(1779)/N(6)-dimethyladenosine(1780) in 18S rRNA + 4 S-adenosyl-L-homocysteine + 4 H(+)</text>
        <dbReference type="Rhea" id="RHEA:42780"/>
        <dbReference type="Rhea" id="RHEA-COMP:10234"/>
        <dbReference type="Rhea" id="RHEA-COMP:10236"/>
        <dbReference type="ChEBI" id="CHEBI:15378"/>
        <dbReference type="ChEBI" id="CHEBI:57856"/>
        <dbReference type="ChEBI" id="CHEBI:59789"/>
        <dbReference type="ChEBI" id="CHEBI:74411"/>
        <dbReference type="ChEBI" id="CHEBI:74493"/>
        <dbReference type="EC" id="2.1.1.183"/>
    </reaction>
</comment>
<dbReference type="GO" id="GO:0003723">
    <property type="term" value="F:RNA binding"/>
    <property type="evidence" value="ECO:0007669"/>
    <property type="project" value="UniProtKB-UniRule"/>
</dbReference>
<comment type="function">
    <text evidence="7">Specifically dimethylates two adjacent adenosines in the loop of a conserved hairpin near the 3'-end of 18S rRNA in the 40S particle. Involved in the pre-rRNA processing steps leading to small-subunit rRNA production independently of its RNA-modifying catalytic activity. Part of the small subunit (SSU) processome, first precursor of the small eukaryotic ribosomal subunit. During the assembly of the SSU processome in the nucleolus, many ribosome biogenesis factors, an RNA chaperone and ribosomal proteins associate with the nascent pre-rRNA and work in concert to generate RNA folding, modifications, rearrangements and cleavage as well as targeted degradation of pre-ribosomal RNA by the RNA exosome.</text>
</comment>
<evidence type="ECO:0000256" key="7">
    <source>
        <dbReference type="ARBA" id="ARBA00046134"/>
    </source>
</evidence>
<evidence type="ECO:0000313" key="14">
    <source>
        <dbReference type="EMBL" id="OWA50564.1"/>
    </source>
</evidence>
<dbReference type="PROSITE" id="PS01131">
    <property type="entry name" value="RRNA_A_DIMETH"/>
    <property type="match status" value="1"/>
</dbReference>
<comment type="similarity">
    <text evidence="9 10 11">Belongs to the class I-like SAM-binding methyltransferase superfamily. rRNA adenine N(6)-methyltransferase family.</text>
</comment>
<evidence type="ECO:0000256" key="6">
    <source>
        <dbReference type="ARBA" id="ARBA00035020"/>
    </source>
</evidence>
<feature type="binding site" evidence="10">
    <location>
        <position position="92"/>
    </location>
    <ligand>
        <name>S-adenosyl-L-methionine</name>
        <dbReference type="ChEBI" id="CHEBI:59789"/>
    </ligand>
</feature>
<dbReference type="CDD" id="cd02440">
    <property type="entry name" value="AdoMet_MTases"/>
    <property type="match status" value="1"/>
</dbReference>
<keyword evidence="15" id="KW-1185">Reference proteome</keyword>
<feature type="binding site" evidence="10">
    <location>
        <position position="71"/>
    </location>
    <ligand>
        <name>S-adenosyl-L-methionine</name>
        <dbReference type="ChEBI" id="CHEBI:59789"/>
    </ligand>
</feature>
<dbReference type="AlphaFoldDB" id="A0A9X6NBW7"/>
<keyword evidence="2 10" id="KW-0489">Methyltransferase</keyword>
<evidence type="ECO:0000259" key="13">
    <source>
        <dbReference type="SMART" id="SM00650"/>
    </source>
</evidence>
<comment type="caution">
    <text evidence="14">The sequence shown here is derived from an EMBL/GenBank/DDBJ whole genome shotgun (WGS) entry which is preliminary data.</text>
</comment>
<dbReference type="InterPro" id="IPR020596">
    <property type="entry name" value="rRNA_Ade_Mease_Trfase_CS"/>
</dbReference>
<dbReference type="NCBIfam" id="TIGR00755">
    <property type="entry name" value="ksgA"/>
    <property type="match status" value="1"/>
</dbReference>
<dbReference type="SMART" id="SM00650">
    <property type="entry name" value="rADc"/>
    <property type="match status" value="1"/>
</dbReference>
<reference evidence="15" key="1">
    <citation type="submission" date="2017-01" db="EMBL/GenBank/DDBJ databases">
        <title>Comparative genomics of anhydrobiosis in the tardigrade Hypsibius dujardini.</title>
        <authorList>
            <person name="Yoshida Y."/>
            <person name="Koutsovoulos G."/>
            <person name="Laetsch D."/>
            <person name="Stevens L."/>
            <person name="Kumar S."/>
            <person name="Horikawa D."/>
            <person name="Ishino K."/>
            <person name="Komine S."/>
            <person name="Tomita M."/>
            <person name="Blaxter M."/>
            <person name="Arakawa K."/>
        </authorList>
    </citation>
    <scope>NUCLEOTIDE SEQUENCE [LARGE SCALE GENOMIC DNA]</scope>
    <source>
        <strain evidence="15">Z151</strain>
    </source>
</reference>
<dbReference type="GO" id="GO:0005730">
    <property type="term" value="C:nucleolus"/>
    <property type="evidence" value="ECO:0007669"/>
    <property type="project" value="TreeGrafter"/>
</dbReference>
<accession>A0A9X6NBW7</accession>
<feature type="binding site" evidence="10">
    <location>
        <position position="46"/>
    </location>
    <ligand>
        <name>S-adenosyl-L-methionine</name>
        <dbReference type="ChEBI" id="CHEBI:59789"/>
    </ligand>
</feature>
<dbReference type="EMBL" id="MTYJ01000196">
    <property type="protein sequence ID" value="OWA50564.1"/>
    <property type="molecule type" value="Genomic_DNA"/>
</dbReference>
<gene>
    <name evidence="14" type="ORF">BV898_15075</name>
</gene>
<name>A0A9X6NBW7_HYPEX</name>
<keyword evidence="5 10" id="KW-0694">RNA-binding</keyword>
<dbReference type="PANTHER" id="PTHR11727">
    <property type="entry name" value="DIMETHYLADENOSINE TRANSFERASE"/>
    <property type="match status" value="1"/>
</dbReference>
<keyword evidence="1 11" id="KW-0698">rRNA processing</keyword>
<dbReference type="Pfam" id="PF00398">
    <property type="entry name" value="RrnaAD"/>
    <property type="match status" value="1"/>
</dbReference>
<dbReference type="InterPro" id="IPR011530">
    <property type="entry name" value="rRNA_adenine_dimethylase"/>
</dbReference>
<feature type="binding site" evidence="10">
    <location>
        <position position="120"/>
    </location>
    <ligand>
        <name>S-adenosyl-L-methionine</name>
        <dbReference type="ChEBI" id="CHEBI:59789"/>
    </ligand>
</feature>
<keyword evidence="4 10" id="KW-0949">S-adenosyl-L-methionine</keyword>
<feature type="compositionally biased region" description="Basic and acidic residues" evidence="12">
    <location>
        <begin position="8"/>
        <end position="23"/>
    </location>
</feature>
<dbReference type="SUPFAM" id="SSF53335">
    <property type="entry name" value="S-adenosyl-L-methionine-dependent methyltransferases"/>
    <property type="match status" value="1"/>
</dbReference>
<feature type="binding site" evidence="10">
    <location>
        <position position="135"/>
    </location>
    <ligand>
        <name>S-adenosyl-L-methionine</name>
        <dbReference type="ChEBI" id="CHEBI:59789"/>
    </ligand>
</feature>
<feature type="domain" description="Ribosomal RNA adenine methylase transferase N-terminal" evidence="13">
    <location>
        <begin position="51"/>
        <end position="220"/>
    </location>
</feature>
<dbReference type="InterPro" id="IPR029063">
    <property type="entry name" value="SAM-dependent_MTases_sf"/>
</dbReference>
<dbReference type="FunFam" id="3.40.50.150:FF:000007">
    <property type="entry name" value="rRNA adenine N(6)-methyltransferase"/>
    <property type="match status" value="1"/>
</dbReference>
<feature type="region of interest" description="Disordered" evidence="12">
    <location>
        <begin position="1"/>
        <end position="33"/>
    </location>
</feature>
<comment type="subunit">
    <text evidence="6">Part of the small subunit (SSU) processome, composed of more than 70 proteins and the RNA chaperone small nucleolar RNA (snoRNA) U3.</text>
</comment>
<proteinExistence type="inferred from homology"/>
<dbReference type="PROSITE" id="PS51689">
    <property type="entry name" value="SAM_RNA_A_N6_MT"/>
    <property type="match status" value="1"/>
</dbReference>
<dbReference type="Gene3D" id="3.40.50.150">
    <property type="entry name" value="Vaccinia Virus protein VP39"/>
    <property type="match status" value="1"/>
</dbReference>
<protein>
    <recommendedName>
        <fullName evidence="11">rRNA adenine N(6)-methyltransferase</fullName>
        <ecNumber evidence="11">2.1.1.-</ecNumber>
    </recommendedName>
</protein>
<evidence type="ECO:0000256" key="12">
    <source>
        <dbReference type="SAM" id="MobiDB-lite"/>
    </source>
</evidence>
<evidence type="ECO:0000256" key="3">
    <source>
        <dbReference type="ARBA" id="ARBA00022679"/>
    </source>
</evidence>
<dbReference type="Proteomes" id="UP000192578">
    <property type="component" value="Unassembled WGS sequence"/>
</dbReference>
<dbReference type="OrthoDB" id="74991at2759"/>
<evidence type="ECO:0000256" key="1">
    <source>
        <dbReference type="ARBA" id="ARBA00022552"/>
    </source>
</evidence>
<sequence length="320" mass="35925">MPKILTTKRKDAKPAGKPYEHKQATSSAGGGGQAIQFNRDFGQHILKNPLVLNAIVEKGNIRPSDVVLEVGPGTGNLTVRLLEKANKVVACEIDPRLIAELQKRVQGSPFASKLNIVQGDVLKAELPYFDVCVANLPYQISSPFIFKLLLHRPLFRSAVLMFQREFAQRLVAQPGDKLYCRLSINTQLLARVEHLMKIGKNNFRPPPKVESSVVRIEPKNPPPAINYKEWDGLVRIAFVRKNKTLGAGFKTTSVLELLDKNYRTHCSISNTPCPVDFDIKKKVEDILEKHDFDKKRARSMDLDEFLGLLHVMNAEGIHFA</sequence>
<feature type="binding site" evidence="10">
    <location>
        <position position="44"/>
    </location>
    <ligand>
        <name>S-adenosyl-L-methionine</name>
        <dbReference type="ChEBI" id="CHEBI:59789"/>
    </ligand>
</feature>
<evidence type="ECO:0000256" key="11">
    <source>
        <dbReference type="RuleBase" id="RU362106"/>
    </source>
</evidence>
<organism evidence="14 15">
    <name type="scientific">Hypsibius exemplaris</name>
    <name type="common">Freshwater tardigrade</name>
    <dbReference type="NCBI Taxonomy" id="2072580"/>
    <lineage>
        <taxon>Eukaryota</taxon>
        <taxon>Metazoa</taxon>
        <taxon>Ecdysozoa</taxon>
        <taxon>Tardigrada</taxon>
        <taxon>Eutardigrada</taxon>
        <taxon>Parachela</taxon>
        <taxon>Hypsibioidea</taxon>
        <taxon>Hypsibiidae</taxon>
        <taxon>Hypsibius</taxon>
    </lineage>
</organism>
<dbReference type="EC" id="2.1.1.-" evidence="11"/>
<dbReference type="GO" id="GO:0052909">
    <property type="term" value="F:18S rRNA (adenine(1779)-N(6)/adenine(1780)-N(6))-dimethyltransferase activity"/>
    <property type="evidence" value="ECO:0007669"/>
    <property type="project" value="UniProtKB-EC"/>
</dbReference>
<evidence type="ECO:0000256" key="4">
    <source>
        <dbReference type="ARBA" id="ARBA00022691"/>
    </source>
</evidence>
<evidence type="ECO:0000256" key="10">
    <source>
        <dbReference type="PROSITE-ProRule" id="PRU01026"/>
    </source>
</evidence>
<dbReference type="Gene3D" id="1.10.8.480">
    <property type="match status" value="1"/>
</dbReference>
<keyword evidence="3 10" id="KW-0808">Transferase</keyword>
<evidence type="ECO:0000256" key="9">
    <source>
        <dbReference type="ARBA" id="ARBA00061109"/>
    </source>
</evidence>
<dbReference type="PANTHER" id="PTHR11727:SF7">
    <property type="entry name" value="DIMETHYLADENOSINE TRANSFERASE-RELATED"/>
    <property type="match status" value="1"/>
</dbReference>
<dbReference type="InterPro" id="IPR001737">
    <property type="entry name" value="KsgA/Erm"/>
</dbReference>
<dbReference type="FunFam" id="1.10.8.480:FF:000002">
    <property type="entry name" value="rRNA adenine N(6)-methyltransferase"/>
    <property type="match status" value="1"/>
</dbReference>